<accession>A0A937CXI8</accession>
<evidence type="ECO:0000256" key="1">
    <source>
        <dbReference type="SAM" id="SignalP"/>
    </source>
</evidence>
<evidence type="ECO:0000313" key="3">
    <source>
        <dbReference type="Proteomes" id="UP000599109"/>
    </source>
</evidence>
<dbReference type="PROSITE" id="PS51257">
    <property type="entry name" value="PROKAR_LIPOPROTEIN"/>
    <property type="match status" value="1"/>
</dbReference>
<dbReference type="EMBL" id="JAEQNE010000013">
    <property type="protein sequence ID" value="MBL0395238.1"/>
    <property type="molecule type" value="Genomic_DNA"/>
</dbReference>
<reference evidence="2 3" key="1">
    <citation type="journal article" date="2017" name="Int. J. Syst. Evol. Microbiol.">
        <title>Ramlibacter monticola sp. nov., isolated from forest soil.</title>
        <authorList>
            <person name="Chaudhary D.K."/>
            <person name="Kim J."/>
        </authorList>
    </citation>
    <scope>NUCLEOTIDE SEQUENCE [LARGE SCALE GENOMIC DNA]</scope>
    <source>
        <strain evidence="2 3">KACC 19175</strain>
    </source>
</reference>
<protein>
    <recommendedName>
        <fullName evidence="4">Lipoprotein</fullName>
    </recommendedName>
</protein>
<organism evidence="2 3">
    <name type="scientific">Ramlibacter monticola</name>
    <dbReference type="NCBI Taxonomy" id="1926872"/>
    <lineage>
        <taxon>Bacteria</taxon>
        <taxon>Pseudomonadati</taxon>
        <taxon>Pseudomonadota</taxon>
        <taxon>Betaproteobacteria</taxon>
        <taxon>Burkholderiales</taxon>
        <taxon>Comamonadaceae</taxon>
        <taxon>Ramlibacter</taxon>
    </lineage>
</organism>
<dbReference type="RefSeq" id="WP_201677910.1">
    <property type="nucleotide sequence ID" value="NZ_JAEQNE010000013.1"/>
</dbReference>
<evidence type="ECO:0000313" key="2">
    <source>
        <dbReference type="EMBL" id="MBL0395238.1"/>
    </source>
</evidence>
<dbReference type="Proteomes" id="UP000599109">
    <property type="component" value="Unassembled WGS sequence"/>
</dbReference>
<gene>
    <name evidence="2" type="ORF">JJ685_29170</name>
</gene>
<sequence length="48" mass="4983">MAKTLCALLLAALAGCAGLPAYERPPSPCDGGESSYACQVQRYHDVAI</sequence>
<feature type="signal peptide" evidence="1">
    <location>
        <begin position="1"/>
        <end position="21"/>
    </location>
</feature>
<keyword evidence="3" id="KW-1185">Reference proteome</keyword>
<proteinExistence type="predicted"/>
<keyword evidence="1" id="KW-0732">Signal</keyword>
<evidence type="ECO:0008006" key="4">
    <source>
        <dbReference type="Google" id="ProtNLM"/>
    </source>
</evidence>
<name>A0A937CXI8_9BURK</name>
<dbReference type="AlphaFoldDB" id="A0A937CXI8"/>
<comment type="caution">
    <text evidence="2">The sequence shown here is derived from an EMBL/GenBank/DDBJ whole genome shotgun (WGS) entry which is preliminary data.</text>
</comment>
<feature type="chain" id="PRO_5037358121" description="Lipoprotein" evidence="1">
    <location>
        <begin position="22"/>
        <end position="48"/>
    </location>
</feature>